<protein>
    <submittedName>
        <fullName evidence="5">AAA family ATPase</fullName>
    </submittedName>
</protein>
<evidence type="ECO:0000256" key="1">
    <source>
        <dbReference type="ARBA" id="ARBA00023054"/>
    </source>
</evidence>
<feature type="coiled-coil region" evidence="3">
    <location>
        <begin position="389"/>
        <end position="423"/>
    </location>
</feature>
<evidence type="ECO:0000256" key="2">
    <source>
        <dbReference type="ARBA" id="ARBA00049666"/>
    </source>
</evidence>
<dbReference type="Pfam" id="PF13558">
    <property type="entry name" value="SbcC_Walker_B"/>
    <property type="match status" value="1"/>
</dbReference>
<dbReference type="InterPro" id="IPR027417">
    <property type="entry name" value="P-loop_NTPase"/>
</dbReference>
<feature type="coiled-coil region" evidence="3">
    <location>
        <begin position="688"/>
        <end position="715"/>
    </location>
</feature>
<evidence type="ECO:0000313" key="5">
    <source>
        <dbReference type="EMBL" id="MCZ0862582.1"/>
    </source>
</evidence>
<comment type="similarity">
    <text evidence="2">Belongs to the Sph1/Sph2 family.</text>
</comment>
<sequence length="1047" mass="113280">MKPVRLVMSAFGPYAKETVIDFSRFGTSGIFLITGDTGAGKTTIFDAVSYALYGVASGSIREAKTLASDFAAAGTVPQVELSFEHRGQSYTIRRTPAYLASGTERKATASLVLPSGTEISGPKHVGEEIVSLLGLDSQQFRQVAMLAQNDFQKFLFCTSRERADILRKLFATDRFSVLQEKIAERARDAKLAVDSVKTSCTGCAGRVAAVPGTRFAELAAEVISAKEGFFRMDELLEAAAVAVSEDRMQASALKSSIVSAQRQAADIRTEIEAGKLINAELDRLAAAVQRSAELRNQEPDMIRLGKKLERSQKVREVLPLEARAVSSRQRSAEADAACKKAAEQLARVQESAGAAAAALAEIQRTTLSIPRKQEEIGKLKSLVPQFAEYEAAAGQMERGEAELARIEKDLEEHQAEAGKEKVRRDRLTVRLAEIADVPERLAGANHQKDQIAARTAALEAVKRSLAAYRQTEKDHAAKEIAYTKAANACEEASAVCRRKERAFFDGQAGVLAQCLTEGSPCPVCGSTHHPHPAGFSAEIPTEAALNRAKAELAEREKERNAAAAACSAALATLKSEEQHIVSLASPLFVFSREPGWTKQLDGLIDAEMRTTAAQYDRITAEISVLLQLAGEKKSLEADLRAMDATAPAREQKSALLTSQAEDIRRRAAYAKSRTETLKRQLPPGYSSSAELAGAVRRMEEEIARHRQQETELAAACEAAKTARYDAASACTAAAGIRDDAGAQCAADEEAFSRALAERGLDRLHFRADLMTDEESARAAKTLEQYREMRSAVTTEIALLRKRTEGRVAADVAALTAALVKTETEYAALQEQEKAVGYRILQNTTAISEISGFLEQYRTAAAAYDELADLARAANGDAAGSAVRMKFEEYVQSAYLSRILEKANIRLHAMTDGRFSIVQRSSSTDLRKKEGLEMDVIDCYTQKQRPTSTLSGGESFKAALSLALGLSDVIMESSGGIELDALFIDEGFGSLDAVSLDQAIETLATLAVPRSGSRLIGIISHVEDLRQRIEKKILVVKKPDGSSAQVLV</sequence>
<evidence type="ECO:0000313" key="6">
    <source>
        <dbReference type="Proteomes" id="UP001141336"/>
    </source>
</evidence>
<dbReference type="PANTHER" id="PTHR32114:SF2">
    <property type="entry name" value="ABC TRANSPORTER ABCH.3"/>
    <property type="match status" value="1"/>
</dbReference>
<proteinExistence type="inferred from homology"/>
<dbReference type="Gene3D" id="3.40.50.300">
    <property type="entry name" value="P-loop containing nucleotide triphosphate hydrolases"/>
    <property type="match status" value="2"/>
</dbReference>
<organism evidence="5 6">
    <name type="scientific">Methanocorpusculum vombati</name>
    <dbReference type="NCBI Taxonomy" id="3002864"/>
    <lineage>
        <taxon>Archaea</taxon>
        <taxon>Methanobacteriati</taxon>
        <taxon>Methanobacteriota</taxon>
        <taxon>Stenosarchaea group</taxon>
        <taxon>Methanomicrobia</taxon>
        <taxon>Methanomicrobiales</taxon>
        <taxon>Methanocorpusculaceae</taxon>
        <taxon>Methanocorpusculum</taxon>
    </lineage>
</organism>
<accession>A0ABT4ILF8</accession>
<dbReference type="RefSeq" id="WP_268922839.1">
    <property type="nucleotide sequence ID" value="NZ_JAPTGC010000005.1"/>
</dbReference>
<reference evidence="5" key="1">
    <citation type="submission" date="2022-12" db="EMBL/GenBank/DDBJ databases">
        <title>Isolation and characterisation of novel Methanocorpusculum spp. from native Australian herbivores indicates the genus is ancestrally host-associated.</title>
        <authorList>
            <person name="Volmer J.G."/>
            <person name="Soo R.M."/>
            <person name="Evans P.N."/>
            <person name="Hoedt E.C."/>
            <person name="Astorga Alsina A.L."/>
            <person name="Woodcroft B.J."/>
            <person name="Tyson G.W."/>
            <person name="Hugenholtz P."/>
            <person name="Morrison M."/>
        </authorList>
    </citation>
    <scope>NUCLEOTIDE SEQUENCE</scope>
    <source>
        <strain evidence="5">CW153</strain>
    </source>
</reference>
<name>A0ABT4ILF8_9EURY</name>
<feature type="coiled-coil region" evidence="3">
    <location>
        <begin position="782"/>
        <end position="831"/>
    </location>
</feature>
<dbReference type="InterPro" id="IPR038729">
    <property type="entry name" value="Rad50/SbcC_AAA"/>
</dbReference>
<keyword evidence="1 3" id="KW-0175">Coiled coil</keyword>
<keyword evidence="6" id="KW-1185">Reference proteome</keyword>
<comment type="caution">
    <text evidence="5">The sequence shown here is derived from an EMBL/GenBank/DDBJ whole genome shotgun (WGS) entry which is preliminary data.</text>
</comment>
<dbReference type="SUPFAM" id="SSF52540">
    <property type="entry name" value="P-loop containing nucleoside triphosphate hydrolases"/>
    <property type="match status" value="1"/>
</dbReference>
<evidence type="ECO:0000259" key="4">
    <source>
        <dbReference type="Pfam" id="PF13476"/>
    </source>
</evidence>
<dbReference type="Proteomes" id="UP001141336">
    <property type="component" value="Unassembled WGS sequence"/>
</dbReference>
<evidence type="ECO:0000256" key="3">
    <source>
        <dbReference type="SAM" id="Coils"/>
    </source>
</evidence>
<dbReference type="Pfam" id="PF13476">
    <property type="entry name" value="AAA_23"/>
    <property type="match status" value="1"/>
</dbReference>
<dbReference type="EMBL" id="JAPTGC010000005">
    <property type="protein sequence ID" value="MCZ0862582.1"/>
    <property type="molecule type" value="Genomic_DNA"/>
</dbReference>
<gene>
    <name evidence="5" type="ORF">O0S09_04830</name>
</gene>
<dbReference type="PANTHER" id="PTHR32114">
    <property type="entry name" value="ABC TRANSPORTER ABCH.3"/>
    <property type="match status" value="1"/>
</dbReference>
<feature type="domain" description="Rad50/SbcC-type AAA" evidence="4">
    <location>
        <begin position="5"/>
        <end position="172"/>
    </location>
</feature>